<proteinExistence type="predicted"/>
<evidence type="ECO:0000313" key="5">
    <source>
        <dbReference type="Proteomes" id="UP000823886"/>
    </source>
</evidence>
<dbReference type="Proteomes" id="UP000823886">
    <property type="component" value="Unassembled WGS sequence"/>
</dbReference>
<dbReference type="Gene3D" id="2.60.40.10">
    <property type="entry name" value="Immunoglobulins"/>
    <property type="match status" value="1"/>
</dbReference>
<dbReference type="InterPro" id="IPR013783">
    <property type="entry name" value="Ig-like_fold"/>
</dbReference>
<protein>
    <recommendedName>
        <fullName evidence="3">Ig-like domain-containing protein</fullName>
    </recommendedName>
</protein>
<keyword evidence="2" id="KW-0732">Signal</keyword>
<dbReference type="EMBL" id="DWVZ01000215">
    <property type="protein sequence ID" value="HJC64902.1"/>
    <property type="molecule type" value="Genomic_DNA"/>
</dbReference>
<feature type="chain" id="PRO_5039632085" description="Ig-like domain-containing protein" evidence="2">
    <location>
        <begin position="34"/>
        <end position="2181"/>
    </location>
</feature>
<comment type="caution">
    <text evidence="4">The sequence shown here is derived from an EMBL/GenBank/DDBJ whole genome shotgun (WGS) entry which is preliminary data.</text>
</comment>
<reference evidence="4" key="1">
    <citation type="journal article" date="2021" name="PeerJ">
        <title>Extensive microbial diversity within the chicken gut microbiome revealed by metagenomics and culture.</title>
        <authorList>
            <person name="Gilroy R."/>
            <person name="Ravi A."/>
            <person name="Getino M."/>
            <person name="Pursley I."/>
            <person name="Horton D.L."/>
            <person name="Alikhan N.F."/>
            <person name="Baker D."/>
            <person name="Gharbi K."/>
            <person name="Hall N."/>
            <person name="Watson M."/>
            <person name="Adriaenssens E.M."/>
            <person name="Foster-Nyarko E."/>
            <person name="Jarju S."/>
            <person name="Secka A."/>
            <person name="Antonio M."/>
            <person name="Oren A."/>
            <person name="Chaudhuri R.R."/>
            <person name="La Ragione R."/>
            <person name="Hildebrand F."/>
            <person name="Pallen M.J."/>
        </authorList>
    </citation>
    <scope>NUCLEOTIDE SEQUENCE</scope>
    <source>
        <strain evidence="4">ChiBcec2-3848</strain>
    </source>
</reference>
<feature type="domain" description="Ig-like" evidence="3">
    <location>
        <begin position="1779"/>
        <end position="1907"/>
    </location>
</feature>
<evidence type="ECO:0000256" key="1">
    <source>
        <dbReference type="SAM" id="Phobius"/>
    </source>
</evidence>
<feature type="signal peptide" evidence="2">
    <location>
        <begin position="1"/>
        <end position="33"/>
    </location>
</feature>
<evidence type="ECO:0000259" key="3">
    <source>
        <dbReference type="Pfam" id="PF13750"/>
    </source>
</evidence>
<reference evidence="4" key="2">
    <citation type="submission" date="2021-04" db="EMBL/GenBank/DDBJ databases">
        <authorList>
            <person name="Gilroy R."/>
        </authorList>
    </citation>
    <scope>NUCLEOTIDE SEQUENCE</scope>
    <source>
        <strain evidence="4">ChiBcec2-3848</strain>
    </source>
</reference>
<name>A0A9D2TDV5_9FIRM</name>
<keyword evidence="1" id="KW-0472">Membrane</keyword>
<accession>A0A9D2TDV5</accession>
<feature type="transmembrane region" description="Helical" evidence="1">
    <location>
        <begin position="2152"/>
        <end position="2171"/>
    </location>
</feature>
<sequence>MKKRKRTELKIGRFLLAAVLAAAMTAVPIQPYAARETEAIAAEETAQVQGKIMTVKAEGEQVPVEGVKVCMEGSGLSLTAVSDREGEYCIEGARIGQTYRLCLEKPGFHSTEEDVIIKDRETFLENRMELSAQAELYLEKKTFFVGEIFEAGFVCEELSGEVESLEWHAETIRGESDVLKAEKDGRYQGLREGTAEIWASAHTKYGDVISSRVQIAIAAADTRTTITAIEPETGSQVKELRIQVKVTANQKEITEGRVNVSIARWFTEKDSWMPVAELEADSTDGEEGFTCVYQPEETWLNGRYQIRADYLGIPGKYQGSSDVADSGEGYFDTPPLEILWGGELEKTGDGNLLQIDYMTEEDWEQQEAQPFLAVDAEKFNGFLQEGEEGSGEKKEEMQPVFTFSADSEQIRFFRETGEEAGEGGNAEVKGSERIYLRFSRACGEGETFSLTISRADFHFHLGTQAVFQIQVNPKPVVLSTDEGSKVQYTKIYDKETVFSSYEAERNSFLEDSWEGIASIAIEGAGSGEEVAVKEIKGTQKILSVKWDEDGNPMAQKTILNLTGAVLTGAQAGNYTADLEKSKPLDAQITVLSRKIYLQVAEGQREYGHRREADPESICYEEQDPVKEWREIPGFQAQTEGILDPDDRAGIRFPIPTEKQYGISEYPDYLEGRYEKTLTVLKELEGKENGDPGGNYSFVFDPEKMAEGTLTVQKEDVASHGYRNYIDYKEESQNLYISRESMETENFRKVWAAGDSEPIHVYVSESAAAFYDQVFWKTEKGAVEISSADQGISIAETEGEISDGKSCTAEIYLRHSKSGQMSEPFWIRLYVDTEKPFVEKTSITEKTSPLEELFHWITFGKFYGKNSGKEEQIQVSDGKGSGIREWSYHIMEGNCDSDFTKSRIEDYIRPDSGLCVWQTPYIREEGRDNAVTQRTIRLPREEGSYVVLIRVKDNVGQEQVITSNGFLLDYQSPQVEIRLAEDQPEASSGIYGEDVKLMIRARETQGNASASHSGISKLQVQVKAGEKVTQQDTLVDRERETGKTAWTLEEIRQERYRAVDLPYIVECSKNNSNHVKVTATVTDQAGNQSSAEYTLMIDTTAPKAEIRYFSSVKAENKIYYRQPVQAEVVYTERNFADTGEYLWFHVVTEQGAKDYSIQELESELGIETRWEELQESVQQDNTEPEYRTDRRQHKLLLTFRREEHYQVTPYIRDLAERKTAVQPVRGDTVEFVVDCTAPEIQVRYTTQEGQEFQVFHKEEERVYQKQPVYAEIRILEHNFAGEEEAVKISLQVRADPAGNLEELPDYQALAQKNTKQVWKQEGDLHTSVYEFRADAGYCMEITYMDLAGNTAVYQPAYFTVDQTSPTGSIRVEKLGFWDHFLETVTFGLFSRSQIKAEIRGEDAVSPICPVQYACFPDSPSKAELETFTDWKTAKKDTPGVAVFSIDPDRQMVICAKVTDFAGNCTYLSTDGIIADRTPPGPRIAVTEQNRPADGIFRENPVLRIEAEDPQAGGTYSGLERVWYTVTAEGNVNTEETAELYTHTGEKGQGQKKFQTEIAVPAKVFNSSQVKVQVFARDLAGNTAESEITELKIDTIPPVITVSWDKENTDGSKYYKDARTASITIQERSFDPERVRMDIAETNGAQAQIGPWSVSQEAGVLDQAAHTCQVVFTEDGDYTFSLTCTDLAGNTSVWEEPRAFTIDRTAPVIRVSYGKSPGSNSAFYREPVTAVLSIEEHNFQEQEVKIRMTASLQGEELQAPSVSPFTHSGDVHTAVITYEKDGDYTFEAEYTDPAGNAAAVYETDVFTVDLTAPSVEIWQVEDQSANQGSVAPQIRIADTNYDPERTEIVIKGEKNGILEPKSTVSSIQNGEVIRFQDFARTEEMDDLYSLSVTAADQAGNQTEKTIRFSVNRYGSVYALEPDTKQWLSTSESEYTYLKEERDVAIAEYNLDAAKHAEILVNHDGELKQLMEGKDYTVTEQTGRSLWKIRQYRILAKNFAREGNYAVILSTEDEAGNVMTNTSMKKSGKNLPIVFAVDKTGPTAVVTGIEDKGQYREAERRIQIDVKDNLSLEEVSVSVDGKTRNYGKEELREWEGIIGLSIKGASHWQEIRIQAADSAGNLLGENGENQTARSLVLRVLVTPEVLVQYYMNKPLLFSSLIAAAAGAGSLIWYVRRKKQHTQQK</sequence>
<dbReference type="Pfam" id="PF13750">
    <property type="entry name" value="Big_3_3"/>
    <property type="match status" value="1"/>
</dbReference>
<gene>
    <name evidence="4" type="ORF">H9753_15010</name>
</gene>
<dbReference type="InterPro" id="IPR022038">
    <property type="entry name" value="Ig-like_bact"/>
</dbReference>
<evidence type="ECO:0000256" key="2">
    <source>
        <dbReference type="SAM" id="SignalP"/>
    </source>
</evidence>
<organism evidence="4 5">
    <name type="scientific">Candidatus Blautia merdavium</name>
    <dbReference type="NCBI Taxonomy" id="2838494"/>
    <lineage>
        <taxon>Bacteria</taxon>
        <taxon>Bacillati</taxon>
        <taxon>Bacillota</taxon>
        <taxon>Clostridia</taxon>
        <taxon>Lachnospirales</taxon>
        <taxon>Lachnospiraceae</taxon>
        <taxon>Blautia</taxon>
    </lineage>
</organism>
<keyword evidence="1" id="KW-0812">Transmembrane</keyword>
<evidence type="ECO:0000313" key="4">
    <source>
        <dbReference type="EMBL" id="HJC64902.1"/>
    </source>
</evidence>
<keyword evidence="1" id="KW-1133">Transmembrane helix</keyword>